<keyword evidence="12" id="KW-1185">Reference proteome</keyword>
<dbReference type="InterPro" id="IPR000390">
    <property type="entry name" value="Small_drug/metabolite_transptr"/>
</dbReference>
<dbReference type="PANTHER" id="PTHR30561:SF0">
    <property type="entry name" value="GUANIDINIUM EXPORTER"/>
    <property type="match status" value="1"/>
</dbReference>
<comment type="subcellular location">
    <subcellularLocation>
        <location evidence="1 9">Cell membrane</location>
        <topology evidence="1 9">Multi-pass membrane protein</topology>
    </subcellularLocation>
</comment>
<dbReference type="Pfam" id="PF00893">
    <property type="entry name" value="Multi_Drug_Res"/>
    <property type="match status" value="1"/>
</dbReference>
<evidence type="ECO:0000256" key="8">
    <source>
        <dbReference type="ARBA" id="ARBA00039168"/>
    </source>
</evidence>
<feature type="transmembrane region" description="Helical" evidence="10">
    <location>
        <begin position="27"/>
        <end position="46"/>
    </location>
</feature>
<dbReference type="EMBL" id="JAUQOO010000003">
    <property type="protein sequence ID" value="MDO7926209.1"/>
    <property type="molecule type" value="Genomic_DNA"/>
</dbReference>
<dbReference type="InterPro" id="IPR045324">
    <property type="entry name" value="Small_multidrug_res"/>
</dbReference>
<accession>A0ABT9CM68</accession>
<keyword evidence="6 10" id="KW-0472">Membrane</keyword>
<evidence type="ECO:0000256" key="2">
    <source>
        <dbReference type="ARBA" id="ARBA00022448"/>
    </source>
</evidence>
<gene>
    <name evidence="11" type="ORF">Q6A51_05420</name>
</gene>
<dbReference type="PANTHER" id="PTHR30561">
    <property type="entry name" value="SMR FAMILY PROTON-DEPENDENT DRUG EFFLUX TRANSPORTER SUGE"/>
    <property type="match status" value="1"/>
</dbReference>
<evidence type="ECO:0000313" key="11">
    <source>
        <dbReference type="EMBL" id="MDO7926209.1"/>
    </source>
</evidence>
<evidence type="ECO:0000256" key="1">
    <source>
        <dbReference type="ARBA" id="ARBA00004651"/>
    </source>
</evidence>
<keyword evidence="5 10" id="KW-1133">Transmembrane helix</keyword>
<comment type="caution">
    <text evidence="11">The sequence shown here is derived from an EMBL/GenBank/DDBJ whole genome shotgun (WGS) entry which is preliminary data.</text>
</comment>
<keyword evidence="4 9" id="KW-0812">Transmembrane</keyword>
<feature type="transmembrane region" description="Helical" evidence="10">
    <location>
        <begin position="84"/>
        <end position="103"/>
    </location>
</feature>
<comment type="similarity">
    <text evidence="7">Belongs to the drug/metabolite transporter (DMT) superfamily. Small multidrug resistance (SMR) (TC 2.A.7.1) family. Gdx/SugE subfamily.</text>
</comment>
<keyword evidence="3" id="KW-1003">Cell membrane</keyword>
<protein>
    <recommendedName>
        <fullName evidence="8">Guanidinium exporter</fullName>
    </recommendedName>
</protein>
<evidence type="ECO:0000256" key="5">
    <source>
        <dbReference type="ARBA" id="ARBA00022989"/>
    </source>
</evidence>
<dbReference type="InterPro" id="IPR037185">
    <property type="entry name" value="EmrE-like"/>
</dbReference>
<feature type="transmembrane region" description="Helical" evidence="10">
    <location>
        <begin position="58"/>
        <end position="78"/>
    </location>
</feature>
<evidence type="ECO:0000256" key="7">
    <source>
        <dbReference type="ARBA" id="ARBA00038151"/>
    </source>
</evidence>
<name>A0ABT9CM68_9PSED</name>
<evidence type="ECO:0000256" key="3">
    <source>
        <dbReference type="ARBA" id="ARBA00022475"/>
    </source>
</evidence>
<evidence type="ECO:0000256" key="4">
    <source>
        <dbReference type="ARBA" id="ARBA00022692"/>
    </source>
</evidence>
<reference evidence="11 12" key="1">
    <citation type="submission" date="2023-07" db="EMBL/GenBank/DDBJ databases">
        <title>Identification of four novel Pseudomonas species associated with bacterial leaf spot of cucurbits.</title>
        <authorList>
            <person name="Fullem K.R."/>
        </authorList>
    </citation>
    <scope>NUCLEOTIDE SEQUENCE [LARGE SCALE GENOMIC DNA]</scope>
    <source>
        <strain evidence="11 12">KFB 138</strain>
    </source>
</reference>
<keyword evidence="2" id="KW-0813">Transport</keyword>
<evidence type="ECO:0000313" key="12">
    <source>
        <dbReference type="Proteomes" id="UP001223016"/>
    </source>
</evidence>
<dbReference type="Gene3D" id="1.10.3730.20">
    <property type="match status" value="1"/>
</dbReference>
<evidence type="ECO:0000256" key="10">
    <source>
        <dbReference type="SAM" id="Phobius"/>
    </source>
</evidence>
<sequence length="108" mass="11664">MGWIFLLLAGACEIFYAAVMPRTDGFTKLLPSLFCGVFICLSMYLLSLATRTIPVGTAYAVWVGIGALGTAIYGMAFLGEDRSLLRILCFLFILAGIVGLKFLSSDSH</sequence>
<proteinExistence type="inferred from homology"/>
<evidence type="ECO:0000256" key="6">
    <source>
        <dbReference type="ARBA" id="ARBA00023136"/>
    </source>
</evidence>
<organism evidence="11 12">
    <name type="scientific">Pseudomonas serbiensis</name>
    <dbReference type="NCBI Taxonomy" id="3064350"/>
    <lineage>
        <taxon>Bacteria</taxon>
        <taxon>Pseudomonadati</taxon>
        <taxon>Pseudomonadota</taxon>
        <taxon>Gammaproteobacteria</taxon>
        <taxon>Pseudomonadales</taxon>
        <taxon>Pseudomonadaceae</taxon>
        <taxon>Pseudomonas</taxon>
    </lineage>
</organism>
<dbReference type="SUPFAM" id="SSF103481">
    <property type="entry name" value="Multidrug resistance efflux transporter EmrE"/>
    <property type="match status" value="1"/>
</dbReference>
<dbReference type="Proteomes" id="UP001223016">
    <property type="component" value="Unassembled WGS sequence"/>
</dbReference>
<evidence type="ECO:0000256" key="9">
    <source>
        <dbReference type="RuleBase" id="RU003942"/>
    </source>
</evidence>
<dbReference type="RefSeq" id="WP_201002799.1">
    <property type="nucleotide sequence ID" value="NZ_JAUQOO010000003.1"/>
</dbReference>